<sequence>MQQKTGTPCRTEEGSGFFDLCSLLIDLFFEQPIQAREAPTGKSRVRDFEGKDVRQPRPDHVQKLVKHDRGGFQIAEDLSKPALLVGYREGSRWGNKINILKLC</sequence>
<keyword evidence="2" id="KW-1185">Reference proteome</keyword>
<organism evidence="1 2">
    <name type="scientific">Cytospora leucostoma</name>
    <dbReference type="NCBI Taxonomy" id="1230097"/>
    <lineage>
        <taxon>Eukaryota</taxon>
        <taxon>Fungi</taxon>
        <taxon>Dikarya</taxon>
        <taxon>Ascomycota</taxon>
        <taxon>Pezizomycotina</taxon>
        <taxon>Sordariomycetes</taxon>
        <taxon>Sordariomycetidae</taxon>
        <taxon>Diaporthales</taxon>
        <taxon>Cytosporaceae</taxon>
        <taxon>Cytospora</taxon>
    </lineage>
</organism>
<reference evidence="1 2" key="1">
    <citation type="submission" date="2015-09" db="EMBL/GenBank/DDBJ databases">
        <title>Host preference determinants of Valsa canker pathogens revealed by comparative genomics.</title>
        <authorList>
            <person name="Yin Z."/>
            <person name="Huang L."/>
        </authorList>
    </citation>
    <scope>NUCLEOTIDE SEQUENCE [LARGE SCALE GENOMIC DNA]</scope>
    <source>
        <strain evidence="1 2">SXYLt</strain>
    </source>
</reference>
<accession>A0A423WYL1</accession>
<name>A0A423WYL1_9PEZI</name>
<dbReference type="Proteomes" id="UP000285146">
    <property type="component" value="Unassembled WGS sequence"/>
</dbReference>
<dbReference type="AlphaFoldDB" id="A0A423WYL1"/>
<evidence type="ECO:0000313" key="2">
    <source>
        <dbReference type="Proteomes" id="UP000285146"/>
    </source>
</evidence>
<dbReference type="InParanoid" id="A0A423WYL1"/>
<gene>
    <name evidence="1" type="ORF">VPNG_06147</name>
</gene>
<dbReference type="EMBL" id="LKEB01000034">
    <property type="protein sequence ID" value="ROW08619.1"/>
    <property type="molecule type" value="Genomic_DNA"/>
</dbReference>
<proteinExistence type="predicted"/>
<comment type="caution">
    <text evidence="1">The sequence shown here is derived from an EMBL/GenBank/DDBJ whole genome shotgun (WGS) entry which is preliminary data.</text>
</comment>
<evidence type="ECO:0000313" key="1">
    <source>
        <dbReference type="EMBL" id="ROW08619.1"/>
    </source>
</evidence>
<protein>
    <submittedName>
        <fullName evidence="1">Uncharacterized protein</fullName>
    </submittedName>
</protein>